<dbReference type="InterPro" id="IPR032466">
    <property type="entry name" value="Metal_Hydrolase"/>
</dbReference>
<gene>
    <name evidence="2" type="ORF">J2S44_001443</name>
</gene>
<sequence length="536" mass="57514">MTHELVFTNGTVFTGGRARRADVAVDGARITAVGAGLTGRQTVDLDGGLLLPGFQDAHVHPIAAGVQLLRCDLTSAASADEYLRIIRRYAAEHPDLGWIIGGGWSMEAFPGGTPTRRALDAIVADRPVYLPNRDSHGAWVNTRALELAGIGPGTPDPVDGRIEREPDGHPSGTLHEGAADLVGRHVPAATDAELDAGLRAAEELLFSVGVTGWQDAWVGPGLHGHRDLLPVYLRAASSGTLRARVGGALWWDRDRGLDQLDDLRARRTTTGRFTARTVKIMQDGVAENFTAAMTVPYRDACGAATANTGLSFVDPELLKEYVTRLDAADFQVHLHALGDRAVREALTAIEAARTANGPRGNRHQLAHLQVVHPDDLHRFAALDVTANLQALWACHEPQMDELTIPFLDPVLAARQYPFAALRDAGARLAAGSDWMVSSPDPMLAAHVAVNRTAPGEPVDRPFLPEQALTLGEFLTAYTEGSAFVCHRDDVTGRIAPGLLADLAVLDRDPFARPATEIAQARVRRTYVGGELVFSAD</sequence>
<dbReference type="SUPFAM" id="SSF51556">
    <property type="entry name" value="Metallo-dependent hydrolases"/>
    <property type="match status" value="1"/>
</dbReference>
<dbReference type="GO" id="GO:0016810">
    <property type="term" value="F:hydrolase activity, acting on carbon-nitrogen (but not peptide) bonds"/>
    <property type="evidence" value="ECO:0007669"/>
    <property type="project" value="InterPro"/>
</dbReference>
<reference evidence="2 3" key="1">
    <citation type="submission" date="2023-07" db="EMBL/GenBank/DDBJ databases">
        <title>Sequencing the genomes of 1000 actinobacteria strains.</title>
        <authorList>
            <person name="Klenk H.-P."/>
        </authorList>
    </citation>
    <scope>NUCLEOTIDE SEQUENCE [LARGE SCALE GENOMIC DNA]</scope>
    <source>
        <strain evidence="2 3">DSM 44711</strain>
    </source>
</reference>
<dbReference type="InterPro" id="IPR011059">
    <property type="entry name" value="Metal-dep_hydrolase_composite"/>
</dbReference>
<dbReference type="InterPro" id="IPR033932">
    <property type="entry name" value="YtcJ-like"/>
</dbReference>
<dbReference type="Pfam" id="PF07969">
    <property type="entry name" value="Amidohydro_3"/>
    <property type="match status" value="1"/>
</dbReference>
<proteinExistence type="predicted"/>
<dbReference type="PANTHER" id="PTHR22642">
    <property type="entry name" value="IMIDAZOLONEPROPIONASE"/>
    <property type="match status" value="1"/>
</dbReference>
<accession>A0AAE4CSE8</accession>
<dbReference type="Gene3D" id="2.30.40.10">
    <property type="entry name" value="Urease, subunit C, domain 1"/>
    <property type="match status" value="1"/>
</dbReference>
<dbReference type="Gene3D" id="3.10.310.70">
    <property type="match status" value="1"/>
</dbReference>
<organism evidence="2 3">
    <name type="scientific">Catenuloplanes niger</name>
    <dbReference type="NCBI Taxonomy" id="587534"/>
    <lineage>
        <taxon>Bacteria</taxon>
        <taxon>Bacillati</taxon>
        <taxon>Actinomycetota</taxon>
        <taxon>Actinomycetes</taxon>
        <taxon>Micromonosporales</taxon>
        <taxon>Micromonosporaceae</taxon>
        <taxon>Catenuloplanes</taxon>
    </lineage>
</organism>
<name>A0AAE4CSE8_9ACTN</name>
<protein>
    <submittedName>
        <fullName evidence="2">Amidohydrolase YtcJ</fullName>
    </submittedName>
</protein>
<dbReference type="AlphaFoldDB" id="A0AAE4CSE8"/>
<comment type="caution">
    <text evidence="2">The sequence shown here is derived from an EMBL/GenBank/DDBJ whole genome shotgun (WGS) entry which is preliminary data.</text>
</comment>
<dbReference type="CDD" id="cd01300">
    <property type="entry name" value="YtcJ_like"/>
    <property type="match status" value="1"/>
</dbReference>
<dbReference type="InterPro" id="IPR013108">
    <property type="entry name" value="Amidohydro_3"/>
</dbReference>
<evidence type="ECO:0000313" key="3">
    <source>
        <dbReference type="Proteomes" id="UP001183629"/>
    </source>
</evidence>
<evidence type="ECO:0000259" key="1">
    <source>
        <dbReference type="Pfam" id="PF07969"/>
    </source>
</evidence>
<dbReference type="SUPFAM" id="SSF51338">
    <property type="entry name" value="Composite domain of metallo-dependent hydrolases"/>
    <property type="match status" value="1"/>
</dbReference>
<dbReference type="PANTHER" id="PTHR22642:SF2">
    <property type="entry name" value="PROTEIN LONG AFTER FAR-RED 3"/>
    <property type="match status" value="1"/>
</dbReference>
<dbReference type="RefSeq" id="WP_310410034.1">
    <property type="nucleotide sequence ID" value="NZ_JAVDYC010000001.1"/>
</dbReference>
<dbReference type="EMBL" id="JAVDYC010000001">
    <property type="protein sequence ID" value="MDR7321193.1"/>
    <property type="molecule type" value="Genomic_DNA"/>
</dbReference>
<dbReference type="Gene3D" id="3.20.20.140">
    <property type="entry name" value="Metal-dependent hydrolases"/>
    <property type="match status" value="1"/>
</dbReference>
<feature type="domain" description="Amidohydrolase 3" evidence="1">
    <location>
        <begin position="41"/>
        <end position="533"/>
    </location>
</feature>
<evidence type="ECO:0000313" key="2">
    <source>
        <dbReference type="EMBL" id="MDR7321193.1"/>
    </source>
</evidence>
<dbReference type="Proteomes" id="UP001183629">
    <property type="component" value="Unassembled WGS sequence"/>
</dbReference>
<keyword evidence="3" id="KW-1185">Reference proteome</keyword>